<sequence length="212" mass="24328">MKLQIGTVVIIEKKFSDDNSKYRSKIIDLGDDFVMIDYPTHLETGRTVFFMDGTELVINFTDAEDMSYAFNTEVIGRQIDGVPMLKLVYEGDEGLIKIQRREFVRVKVAIDVAVEIDDSIVQLVTEDISAGGIAINIKNTSLLQKDAVVSLLIVLPFAKRETKYVRARGRVIRIWEDERKEIASLEFIEISTVDRQQIVQFCFERQLQMKNK</sequence>
<evidence type="ECO:0000259" key="1">
    <source>
        <dbReference type="Pfam" id="PF07238"/>
    </source>
</evidence>
<dbReference type="Pfam" id="PF12945">
    <property type="entry name" value="PilZNR"/>
    <property type="match status" value="1"/>
</dbReference>
<dbReference type="Pfam" id="PF07238">
    <property type="entry name" value="PilZ"/>
    <property type="match status" value="1"/>
</dbReference>
<protein>
    <recommendedName>
        <fullName evidence="5">Pilus assembly protein PilZ</fullName>
    </recommendedName>
</protein>
<dbReference type="InterPro" id="IPR009926">
    <property type="entry name" value="T3SS_YcgR_PilZN"/>
</dbReference>
<dbReference type="Gene3D" id="2.40.10.220">
    <property type="entry name" value="predicted glycosyltransferase like domains"/>
    <property type="match status" value="1"/>
</dbReference>
<feature type="domain" description="PilZ" evidence="1">
    <location>
        <begin position="99"/>
        <end position="204"/>
    </location>
</feature>
<evidence type="ECO:0000313" key="3">
    <source>
        <dbReference type="EMBL" id="AOV08082.1"/>
    </source>
</evidence>
<proteinExistence type="predicted"/>
<reference evidence="3 4" key="1">
    <citation type="submission" date="2016-09" db="EMBL/GenBank/DDBJ databases">
        <title>Complete genome sequence of the Lysinibacillus sphaericus LMG 22257, a specie of Bacillus with ureolytic activity that can effectively biodeposit calcium carbonate.</title>
        <authorList>
            <person name="Yan W."/>
        </authorList>
    </citation>
    <scope>NUCLEOTIDE SEQUENCE [LARGE SCALE GENOMIC DNA]</scope>
    <source>
        <strain evidence="3 4">LMG 22257</strain>
    </source>
</reference>
<evidence type="ECO:0008006" key="5">
    <source>
        <dbReference type="Google" id="ProtNLM"/>
    </source>
</evidence>
<name>A0A1D8JH87_9BACL</name>
<evidence type="ECO:0000313" key="4">
    <source>
        <dbReference type="Proteomes" id="UP000185746"/>
    </source>
</evidence>
<organism evidence="3 4">
    <name type="scientific">Sporosarcina ureilytica</name>
    <dbReference type="NCBI Taxonomy" id="298596"/>
    <lineage>
        <taxon>Bacteria</taxon>
        <taxon>Bacillati</taxon>
        <taxon>Bacillota</taxon>
        <taxon>Bacilli</taxon>
        <taxon>Bacillales</taxon>
        <taxon>Caryophanaceae</taxon>
        <taxon>Sporosarcina</taxon>
    </lineage>
</organism>
<dbReference type="SUPFAM" id="SSF141371">
    <property type="entry name" value="PilZ domain-like"/>
    <property type="match status" value="1"/>
</dbReference>
<gene>
    <name evidence="3" type="ORF">BI350_11395</name>
</gene>
<dbReference type="AlphaFoldDB" id="A0A1D8JH87"/>
<keyword evidence="4" id="KW-1185">Reference proteome</keyword>
<dbReference type="Proteomes" id="UP000185746">
    <property type="component" value="Chromosome"/>
</dbReference>
<evidence type="ECO:0000259" key="2">
    <source>
        <dbReference type="Pfam" id="PF12945"/>
    </source>
</evidence>
<dbReference type="KEGG" id="surl:BI350_11395"/>
<accession>A0A1D8JH87</accession>
<dbReference type="InterPro" id="IPR009875">
    <property type="entry name" value="PilZ_domain"/>
</dbReference>
<feature type="domain" description="Type III secretion system flagellar brake protein YcgR PilZN" evidence="2">
    <location>
        <begin position="4"/>
        <end position="88"/>
    </location>
</feature>
<dbReference type="RefSeq" id="WP_075528224.1">
    <property type="nucleotide sequence ID" value="NZ_CP017560.1"/>
</dbReference>
<dbReference type="EMBL" id="CP017560">
    <property type="protein sequence ID" value="AOV08082.1"/>
    <property type="molecule type" value="Genomic_DNA"/>
</dbReference>
<dbReference type="GO" id="GO:0035438">
    <property type="term" value="F:cyclic-di-GMP binding"/>
    <property type="evidence" value="ECO:0007669"/>
    <property type="project" value="InterPro"/>
</dbReference>